<keyword evidence="4" id="KW-0378">Hydrolase</keyword>
<dbReference type="GO" id="GO:0016787">
    <property type="term" value="F:hydrolase activity"/>
    <property type="evidence" value="ECO:0007669"/>
    <property type="project" value="UniProtKB-KW"/>
</dbReference>
<dbReference type="SUPFAM" id="SSF48208">
    <property type="entry name" value="Six-hairpin glycosidases"/>
    <property type="match status" value="1"/>
</dbReference>
<reference evidence="4 5" key="1">
    <citation type="submission" date="2021-03" db="EMBL/GenBank/DDBJ databases">
        <title>Antimicrobial resistance genes in bacteria isolated from Japanese honey, and their potential for conferring macrolide and lincosamide resistance in the American foulbrood pathogen Paenibacillus larvae.</title>
        <authorList>
            <person name="Okamoto M."/>
            <person name="Kumagai M."/>
            <person name="Kanamori H."/>
            <person name="Takamatsu D."/>
        </authorList>
    </citation>
    <scope>NUCLEOTIDE SEQUENCE [LARGE SCALE GENOMIC DNA]</scope>
    <source>
        <strain evidence="4 5">J21TS3</strain>
    </source>
</reference>
<evidence type="ECO:0000259" key="3">
    <source>
        <dbReference type="Pfam" id="PF22124"/>
    </source>
</evidence>
<dbReference type="Proteomes" id="UP000680638">
    <property type="component" value="Unassembled WGS sequence"/>
</dbReference>
<protein>
    <submittedName>
        <fullName evidence="4">Alpha/beta hydrolase</fullName>
    </submittedName>
</protein>
<dbReference type="InterPro" id="IPR013780">
    <property type="entry name" value="Glyco_hydro_b"/>
</dbReference>
<dbReference type="RefSeq" id="WP_212948622.1">
    <property type="nucleotide sequence ID" value="NZ_BORW01000005.1"/>
</dbReference>
<dbReference type="InterPro" id="IPR049053">
    <property type="entry name" value="AFCA-like_C"/>
</dbReference>
<name>A0ABQ4LV04_9BACL</name>
<dbReference type="Gene3D" id="1.50.10.10">
    <property type="match status" value="1"/>
</dbReference>
<proteinExistence type="predicted"/>
<comment type="caution">
    <text evidence="4">The sequence shown here is derived from an EMBL/GenBank/DDBJ whole genome shotgun (WGS) entry which is preliminary data.</text>
</comment>
<dbReference type="PANTHER" id="PTHR31084:SF0">
    <property type="entry name" value="ALPHA-L-FUCOSIDASE 2"/>
    <property type="match status" value="1"/>
</dbReference>
<evidence type="ECO:0000313" key="5">
    <source>
        <dbReference type="Proteomes" id="UP000680638"/>
    </source>
</evidence>
<organism evidence="4 5">
    <name type="scientific">Paenibacillus cookii</name>
    <dbReference type="NCBI Taxonomy" id="157839"/>
    <lineage>
        <taxon>Bacteria</taxon>
        <taxon>Bacillati</taxon>
        <taxon>Bacillota</taxon>
        <taxon>Bacilli</taxon>
        <taxon>Bacillales</taxon>
        <taxon>Paenibacillaceae</taxon>
        <taxon>Paenibacillus</taxon>
    </lineage>
</organism>
<feature type="domain" description="Glycosyl hydrolase family 95 N-terminal" evidence="1">
    <location>
        <begin position="7"/>
        <end position="260"/>
    </location>
</feature>
<feature type="domain" description="Glycosyl hydrolase family 95 catalytic" evidence="3">
    <location>
        <begin position="287"/>
        <end position="705"/>
    </location>
</feature>
<dbReference type="Gene3D" id="2.60.40.1180">
    <property type="entry name" value="Golgi alpha-mannosidase II"/>
    <property type="match status" value="1"/>
</dbReference>
<feature type="domain" description="Alpha fucosidase A-like C-terminal" evidence="2">
    <location>
        <begin position="707"/>
        <end position="772"/>
    </location>
</feature>
<sequence length="800" mass="88494">MAKGNMLWYKQPAKKWEEALPLGNGRMGAMVFGGIRRERLQLNEDTLWAGYPVQEDHPGAAASLPEARRLLAEGKYAEAQQLIERSMLGMPGQGVQPYQPLGDLMLEFAGEPDERDYTRSLDLDTAIARTEFGAEGRRQIRTAFISAADQVMAVRIESADPAGVELAVSLTSELKHAVQAYSDGSLLLTGECPLRVQNHNNGQESAVIYDEEQPGRPMRFAAFVRVLLEGGRLHAGDGRLILSGASGVTLLYTSATSFDGSDRIPGHSGIDPAAVCRRVMREAEGQSFDALLEAHVRDYQALFKRVDLQLGSPQRADVPRSLPTDERLRRIMNGAEDPDMLSLVFQYGRYLLISSSRPGTQAANLQGIWNDKVQPPWNCDYHFNINVQMNYWLAETCHLSECHEPLLDLIGQQAVTGARTARIQYGCRGWTAHTMSDLWRTNNVGPHGDAQWAYWPMAGAWLCSHLWEHYLFTRDLGFLRNRAWPLIREAAGFLLDWLVADDAGRLITSPSTSPENSFIVPGTDRHSSVSRASAMDMTLCRELFGIVIEVCGLLGEGEDFADRCREARSKLPPLQIGANGRLVEWDRDFDDADPKHRHLSHLYGLYPGSELTVTGTPEYAQAARRSLEIRGNEGTGWSMGWKVALWSRLGEGDQAWQVLNNFLAIVDGEGFDYHKGGIYPNLLCAHPPFQIDGNFGAAAGIAEMLLQSHERDIHLLPALPGEWNEGSVKGLRARGGYTVNVSWANGLLEEATVMADFDGRSSVRYRGQTLDIDFMAGTSVTIGTAEEGLLRIRRVDAGTA</sequence>
<evidence type="ECO:0000259" key="2">
    <source>
        <dbReference type="Pfam" id="PF21307"/>
    </source>
</evidence>
<dbReference type="Pfam" id="PF22124">
    <property type="entry name" value="Glyco_hydro_95_cat"/>
    <property type="match status" value="1"/>
</dbReference>
<dbReference type="InterPro" id="IPR054363">
    <property type="entry name" value="GH95_cat"/>
</dbReference>
<evidence type="ECO:0000259" key="1">
    <source>
        <dbReference type="Pfam" id="PF14498"/>
    </source>
</evidence>
<keyword evidence="5" id="KW-1185">Reference proteome</keyword>
<dbReference type="PANTHER" id="PTHR31084">
    <property type="entry name" value="ALPHA-L-FUCOSIDASE 2"/>
    <property type="match status" value="1"/>
</dbReference>
<dbReference type="Pfam" id="PF14498">
    <property type="entry name" value="Glyco_hyd_65N_2"/>
    <property type="match status" value="1"/>
</dbReference>
<dbReference type="InterPro" id="IPR016518">
    <property type="entry name" value="Alpha-L-fucosidase"/>
</dbReference>
<gene>
    <name evidence="4" type="ORF">J21TS3_14070</name>
</gene>
<accession>A0ABQ4LV04</accession>
<dbReference type="Pfam" id="PF21307">
    <property type="entry name" value="Glyco_hydro_95_C"/>
    <property type="match status" value="1"/>
</dbReference>
<dbReference type="InterPro" id="IPR012341">
    <property type="entry name" value="6hp_glycosidase-like_sf"/>
</dbReference>
<dbReference type="EMBL" id="BORW01000005">
    <property type="protein sequence ID" value="GIO66586.1"/>
    <property type="molecule type" value="Genomic_DNA"/>
</dbReference>
<dbReference type="InterPro" id="IPR008928">
    <property type="entry name" value="6-hairpin_glycosidase_sf"/>
</dbReference>
<dbReference type="InterPro" id="IPR027414">
    <property type="entry name" value="GH95_N_dom"/>
</dbReference>
<dbReference type="Gene3D" id="2.70.98.50">
    <property type="entry name" value="putative glycoside hydrolase family protein from bacillus halodurans"/>
    <property type="match status" value="1"/>
</dbReference>
<dbReference type="PIRSF" id="PIRSF007663">
    <property type="entry name" value="UCP007663"/>
    <property type="match status" value="1"/>
</dbReference>
<evidence type="ECO:0000313" key="4">
    <source>
        <dbReference type="EMBL" id="GIO66586.1"/>
    </source>
</evidence>